<reference evidence="1 2" key="1">
    <citation type="journal article" date="2019" name="Int. J. Syst. Evol. Microbiol.">
        <title>The Global Catalogue of Microorganisms (GCM) 10K type strain sequencing project: providing services to taxonomists for standard genome sequencing and annotation.</title>
        <authorList>
            <consortium name="The Broad Institute Genomics Platform"/>
            <consortium name="The Broad Institute Genome Sequencing Center for Infectious Disease"/>
            <person name="Wu L."/>
            <person name="Ma J."/>
        </authorList>
    </citation>
    <scope>NUCLEOTIDE SEQUENCE [LARGE SCALE GENOMIC DNA]</scope>
    <source>
        <strain evidence="1 2">JCM 15481</strain>
    </source>
</reference>
<sequence>MTWRRVPAAWLSGRGLSGAEEGEFVFMAAGFPVARPLLTAVTRLSKNTDKPGLKCTCSTVE</sequence>
<keyword evidence="2" id="KW-1185">Reference proteome</keyword>
<dbReference type="Proteomes" id="UP001500443">
    <property type="component" value="Unassembled WGS sequence"/>
</dbReference>
<proteinExistence type="predicted"/>
<name>A0ABN2YEU1_9ACTN</name>
<evidence type="ECO:0000313" key="1">
    <source>
        <dbReference type="EMBL" id="GAA2125716.1"/>
    </source>
</evidence>
<dbReference type="EMBL" id="BAAAPF010000091">
    <property type="protein sequence ID" value="GAA2125716.1"/>
    <property type="molecule type" value="Genomic_DNA"/>
</dbReference>
<accession>A0ABN2YEU1</accession>
<gene>
    <name evidence="1" type="ORF">GCM10009802_31260</name>
</gene>
<protein>
    <submittedName>
        <fullName evidence="1">Uncharacterized protein</fullName>
    </submittedName>
</protein>
<evidence type="ECO:0000313" key="2">
    <source>
        <dbReference type="Proteomes" id="UP001500443"/>
    </source>
</evidence>
<organism evidence="1 2">
    <name type="scientific">Streptomyces synnematoformans</name>
    <dbReference type="NCBI Taxonomy" id="415721"/>
    <lineage>
        <taxon>Bacteria</taxon>
        <taxon>Bacillati</taxon>
        <taxon>Actinomycetota</taxon>
        <taxon>Actinomycetes</taxon>
        <taxon>Kitasatosporales</taxon>
        <taxon>Streptomycetaceae</taxon>
        <taxon>Streptomyces</taxon>
    </lineage>
</organism>
<comment type="caution">
    <text evidence="1">The sequence shown here is derived from an EMBL/GenBank/DDBJ whole genome shotgun (WGS) entry which is preliminary data.</text>
</comment>